<gene>
    <name evidence="3" type="ORF">B0J13DRAFT_601978</name>
</gene>
<evidence type="ECO:0000256" key="1">
    <source>
        <dbReference type="SAM" id="Phobius"/>
    </source>
</evidence>
<evidence type="ECO:0000313" key="4">
    <source>
        <dbReference type="Proteomes" id="UP000717696"/>
    </source>
</evidence>
<evidence type="ECO:0000259" key="2">
    <source>
        <dbReference type="Pfam" id="PF26616"/>
    </source>
</evidence>
<dbReference type="InterPro" id="IPR058257">
    <property type="entry name" value="CorA-like_dom"/>
</dbReference>
<dbReference type="AlphaFoldDB" id="A0A9P9FKD6"/>
<sequence>MAPSSQLPPEFQVSYRNRDSYPRNYTHSSASTYPSALAEFAKRLDLAANDLFETDLKHLEVSFRDLKSDNGEGKDVDKRHIHSPEGLTKWLGIKETQSTDPANPQPIMSVERKDPKSRFIYIFGENTRARLRTTRSMLTEILTFHQVSPDYLDFLFIFGLQSDSLDLRFSSFREQTSLRPVCRALGINSLARSGRQYQLCYNLKGVTAKHRDWENPLKDEFSIRPAAFYHRFDVENGNALWMVTKGGTDIESRYKELTGKKARPQDKSFGSPDECFISSLSAHLLFCHWSTEDWREYIKWLEYVVDQETRMAVLGPTGSGHHHRIYTAGDIQRLLKLEEKVCEITIVLESNIEVMTSLKRFYERLVAKKDFDLKDCTYEVEDFTNQLSHMMDDFRLQIGRASALARMLSNRTELVKQHRLERLNRNLEKEAIVVRIVTIVTLIYLPATFVSTLFSTDIIKYQGSPEGTYSPVAMNRWLQVTLPLSFMTLGAAYLGNKWAESRSQPYTRIGLQDDHQTGGGNTEVQVQQNSGQRVTPLNQWWQWTKAGGCKAVSAAQNRGQELKKWAPRILAARVLQPPVSLLPLNNGPTR</sequence>
<keyword evidence="4" id="KW-1185">Reference proteome</keyword>
<dbReference type="OrthoDB" id="5396681at2759"/>
<proteinExistence type="predicted"/>
<evidence type="ECO:0000313" key="3">
    <source>
        <dbReference type="EMBL" id="KAH7163467.1"/>
    </source>
</evidence>
<accession>A0A9P9FKD6</accession>
<keyword evidence="1" id="KW-1133">Transmembrane helix</keyword>
<keyword evidence="1" id="KW-0812">Transmembrane</keyword>
<organism evidence="3 4">
    <name type="scientific">Dactylonectria estremocensis</name>
    <dbReference type="NCBI Taxonomy" id="1079267"/>
    <lineage>
        <taxon>Eukaryota</taxon>
        <taxon>Fungi</taxon>
        <taxon>Dikarya</taxon>
        <taxon>Ascomycota</taxon>
        <taxon>Pezizomycotina</taxon>
        <taxon>Sordariomycetes</taxon>
        <taxon>Hypocreomycetidae</taxon>
        <taxon>Hypocreales</taxon>
        <taxon>Nectriaceae</taxon>
        <taxon>Dactylonectria</taxon>
    </lineage>
</organism>
<feature type="domain" description="CorA-like transporter" evidence="2">
    <location>
        <begin position="14"/>
        <end position="312"/>
    </location>
</feature>
<comment type="caution">
    <text evidence="3">The sequence shown here is derived from an EMBL/GenBank/DDBJ whole genome shotgun (WGS) entry which is preliminary data.</text>
</comment>
<dbReference type="Proteomes" id="UP000717696">
    <property type="component" value="Unassembled WGS sequence"/>
</dbReference>
<name>A0A9P9FKD6_9HYPO</name>
<feature type="transmembrane region" description="Helical" evidence="1">
    <location>
        <begin position="432"/>
        <end position="454"/>
    </location>
</feature>
<reference evidence="3" key="1">
    <citation type="journal article" date="2021" name="Nat. Commun.">
        <title>Genetic determinants of endophytism in the Arabidopsis root mycobiome.</title>
        <authorList>
            <person name="Mesny F."/>
            <person name="Miyauchi S."/>
            <person name="Thiergart T."/>
            <person name="Pickel B."/>
            <person name="Atanasova L."/>
            <person name="Karlsson M."/>
            <person name="Huettel B."/>
            <person name="Barry K.W."/>
            <person name="Haridas S."/>
            <person name="Chen C."/>
            <person name="Bauer D."/>
            <person name="Andreopoulos W."/>
            <person name="Pangilinan J."/>
            <person name="LaButti K."/>
            <person name="Riley R."/>
            <person name="Lipzen A."/>
            <person name="Clum A."/>
            <person name="Drula E."/>
            <person name="Henrissat B."/>
            <person name="Kohler A."/>
            <person name="Grigoriev I.V."/>
            <person name="Martin F.M."/>
            <person name="Hacquard S."/>
        </authorList>
    </citation>
    <scope>NUCLEOTIDE SEQUENCE</scope>
    <source>
        <strain evidence="3">MPI-CAGE-AT-0021</strain>
    </source>
</reference>
<keyword evidence="1" id="KW-0472">Membrane</keyword>
<dbReference type="EMBL" id="JAGMUU010000001">
    <property type="protein sequence ID" value="KAH7163467.1"/>
    <property type="molecule type" value="Genomic_DNA"/>
</dbReference>
<protein>
    <recommendedName>
        <fullName evidence="2">CorA-like transporter domain-containing protein</fullName>
    </recommendedName>
</protein>
<dbReference type="Pfam" id="PF26616">
    <property type="entry name" value="CorA-like"/>
    <property type="match status" value="1"/>
</dbReference>